<dbReference type="InterPro" id="IPR005835">
    <property type="entry name" value="NTP_transferase_dom"/>
</dbReference>
<feature type="domain" description="Mannose-1-phosphate guanyltransferase C-terminal" evidence="4">
    <location>
        <begin position="258"/>
        <end position="372"/>
    </location>
</feature>
<evidence type="ECO:0000256" key="2">
    <source>
        <dbReference type="ARBA" id="ARBA00013414"/>
    </source>
</evidence>
<dbReference type="InterPro" id="IPR011004">
    <property type="entry name" value="Trimer_LpxA-like_sf"/>
</dbReference>
<dbReference type="EMBL" id="FXTD01000001">
    <property type="protein sequence ID" value="SMO35902.1"/>
    <property type="molecule type" value="Genomic_DNA"/>
</dbReference>
<evidence type="ECO:0000259" key="4">
    <source>
        <dbReference type="Pfam" id="PF25087"/>
    </source>
</evidence>
<dbReference type="OrthoDB" id="15372at2157"/>
<dbReference type="InterPro" id="IPR029044">
    <property type="entry name" value="Nucleotide-diphossugar_trans"/>
</dbReference>
<keyword evidence="5" id="KW-0808">Transferase</keyword>
<organism evidence="5 6">
    <name type="scientific">Halorubrum cibi</name>
    <dbReference type="NCBI Taxonomy" id="413815"/>
    <lineage>
        <taxon>Archaea</taxon>
        <taxon>Methanobacteriati</taxon>
        <taxon>Methanobacteriota</taxon>
        <taxon>Stenosarchaea group</taxon>
        <taxon>Halobacteria</taxon>
        <taxon>Halobacteriales</taxon>
        <taxon>Haloferacaceae</taxon>
        <taxon>Halorubrum</taxon>
    </lineage>
</organism>
<keyword evidence="6" id="KW-1185">Reference proteome</keyword>
<dbReference type="Proteomes" id="UP000319712">
    <property type="component" value="Unassembled WGS sequence"/>
</dbReference>
<protein>
    <recommendedName>
        <fullName evidence="2">Bifunctional protein GlmU</fullName>
    </recommendedName>
</protein>
<gene>
    <name evidence="5" type="ORF">SAMN06264867_101252</name>
</gene>
<evidence type="ECO:0000313" key="6">
    <source>
        <dbReference type="Proteomes" id="UP000319712"/>
    </source>
</evidence>
<proteinExistence type="inferred from homology"/>
<evidence type="ECO:0000259" key="3">
    <source>
        <dbReference type="Pfam" id="PF00483"/>
    </source>
</evidence>
<accession>A0A521AM85</accession>
<dbReference type="Pfam" id="PF25087">
    <property type="entry name" value="GMPPB_C"/>
    <property type="match status" value="1"/>
</dbReference>
<evidence type="ECO:0000256" key="1">
    <source>
        <dbReference type="ARBA" id="ARBA00007274"/>
    </source>
</evidence>
<sequence length="392" mass="40495">MSNRPTTAVVLAAGAGRRLSPLTNRRPKPMVPVANKPLLEYVIEAASAAGVDEFVLVVGYERERIQTHFGDGDDWDVSIRYVVQEKRLGTAHAVSRAESHVDGPFLVLNGDRIVEPSAVEDVRDALAAGDAAAAMAVTRSDRPRAYGVVTVRGHRVETIVEKPLRRADSEVINAGVYAFTPAVFDAIRDTRSSEEGEYELPDTVARLIDEGGVRAVRYDGGWHDVSYLWDLLAVTDDVLDRDGGAVEGTLASGASVDDRCVVAPTASVGRGAVVGAGTTVGENARIEPNATVEGSVVFPDATVEAGAVLRDCVVGAGATVGANATVRGGTATVAVAGELYEGVRLGAVVGDDATVGGAAALSPGTVLGNDAVVGDGASVSGRVEDGVTVRRG</sequence>
<reference evidence="5 6" key="1">
    <citation type="submission" date="2017-05" db="EMBL/GenBank/DDBJ databases">
        <authorList>
            <person name="Varghese N."/>
            <person name="Submissions S."/>
        </authorList>
    </citation>
    <scope>NUCLEOTIDE SEQUENCE [LARGE SCALE GENOMIC DNA]</scope>
    <source>
        <strain evidence="5 6">DSM 19504</strain>
    </source>
</reference>
<dbReference type="AlphaFoldDB" id="A0A521AM85"/>
<dbReference type="RefSeq" id="WP_142985186.1">
    <property type="nucleotide sequence ID" value="NZ_FXTD01000001.1"/>
</dbReference>
<dbReference type="PANTHER" id="PTHR22572">
    <property type="entry name" value="SUGAR-1-PHOSPHATE GUANYL TRANSFERASE"/>
    <property type="match status" value="1"/>
</dbReference>
<dbReference type="Gene3D" id="2.160.10.10">
    <property type="entry name" value="Hexapeptide repeat proteins"/>
    <property type="match status" value="1"/>
</dbReference>
<dbReference type="Pfam" id="PF00483">
    <property type="entry name" value="NTP_transferase"/>
    <property type="match status" value="1"/>
</dbReference>
<dbReference type="SUPFAM" id="SSF51161">
    <property type="entry name" value="Trimeric LpxA-like enzymes"/>
    <property type="match status" value="1"/>
</dbReference>
<dbReference type="InterPro" id="IPR050486">
    <property type="entry name" value="Mannose-1P_guanyltransferase"/>
</dbReference>
<feature type="domain" description="Nucleotidyl transferase" evidence="3">
    <location>
        <begin position="8"/>
        <end position="239"/>
    </location>
</feature>
<name>A0A521AM85_9EURY</name>
<dbReference type="InterPro" id="IPR056729">
    <property type="entry name" value="GMPPB_C"/>
</dbReference>
<dbReference type="Gene3D" id="3.90.550.10">
    <property type="entry name" value="Spore Coat Polysaccharide Biosynthesis Protein SpsA, Chain A"/>
    <property type="match status" value="1"/>
</dbReference>
<dbReference type="GO" id="GO:0016740">
    <property type="term" value="F:transferase activity"/>
    <property type="evidence" value="ECO:0007669"/>
    <property type="project" value="UniProtKB-KW"/>
</dbReference>
<dbReference type="SUPFAM" id="SSF53448">
    <property type="entry name" value="Nucleotide-diphospho-sugar transferases"/>
    <property type="match status" value="1"/>
</dbReference>
<comment type="similarity">
    <text evidence="1">Belongs to the transferase hexapeptide repeat family.</text>
</comment>
<evidence type="ECO:0000313" key="5">
    <source>
        <dbReference type="EMBL" id="SMO35902.1"/>
    </source>
</evidence>
<dbReference type="CDD" id="cd04181">
    <property type="entry name" value="NTP_transferase"/>
    <property type="match status" value="1"/>
</dbReference>